<evidence type="ECO:0000313" key="10">
    <source>
        <dbReference type="EMBL" id="WAP68699.1"/>
    </source>
</evidence>
<keyword evidence="7 8" id="KW-0472">Membrane</keyword>
<evidence type="ECO:0000256" key="8">
    <source>
        <dbReference type="SAM" id="Phobius"/>
    </source>
</evidence>
<keyword evidence="4 8" id="KW-0812">Transmembrane</keyword>
<dbReference type="Pfam" id="PF00999">
    <property type="entry name" value="Na_H_Exchanger"/>
    <property type="match status" value="1"/>
</dbReference>
<sequence length="407" mass="43004">MTPALTMMIGGVLVILAVWLPLFLRGIPLSLPMIAVVVGIALPSMGGDRPFLRYSDVVEIVTQFALIVGVIGAGLKIDRRFTFHGWASTWRLLFVVMPLSIVGITFSAMWLLGLSAGFAIFLASALAPTDPVLAANVQTDEPGTGDDDETRFALTSEAGLNDGLAYPFVILGLGLALAAGSFDAGDWTRWVVVSLFWNVAGGALVGALVGGALVMLNNQFPEPRKLRSSNSGIAAVGLGLLAYSAAELAGANGFVAVFAEAVAIRNFIPSYAYSRRLNHASEEFEKVLMVMILAVLGAAVWQGLLADIGWRECLFAAIALLVARPLATVAGFLGSREKTATRRAVGFFGIRGIASLYYASLAVPHLAPDDASYLISVIGLTVLASVFFFGTTADIAAKILLRPPEER</sequence>
<evidence type="ECO:0000256" key="2">
    <source>
        <dbReference type="ARBA" id="ARBA00022448"/>
    </source>
</evidence>
<organism evidence="10 11">
    <name type="scientific">Jiella pelagia</name>
    <dbReference type="NCBI Taxonomy" id="2986949"/>
    <lineage>
        <taxon>Bacteria</taxon>
        <taxon>Pseudomonadati</taxon>
        <taxon>Pseudomonadota</taxon>
        <taxon>Alphaproteobacteria</taxon>
        <taxon>Hyphomicrobiales</taxon>
        <taxon>Aurantimonadaceae</taxon>
        <taxon>Jiella</taxon>
    </lineage>
</organism>
<feature type="domain" description="Cation/H+ exchanger transmembrane" evidence="9">
    <location>
        <begin position="16"/>
        <end position="393"/>
    </location>
</feature>
<keyword evidence="11" id="KW-1185">Reference proteome</keyword>
<keyword evidence="3" id="KW-0050">Antiport</keyword>
<feature type="transmembrane region" description="Helical" evidence="8">
    <location>
        <begin position="29"/>
        <end position="45"/>
    </location>
</feature>
<evidence type="ECO:0000256" key="6">
    <source>
        <dbReference type="ARBA" id="ARBA00023065"/>
    </source>
</evidence>
<feature type="transmembrane region" description="Helical" evidence="8">
    <location>
        <begin position="284"/>
        <end position="302"/>
    </location>
</feature>
<feature type="transmembrane region" description="Helical" evidence="8">
    <location>
        <begin position="236"/>
        <end position="263"/>
    </location>
</feature>
<reference evidence="10" key="1">
    <citation type="submission" date="2022-12" db="EMBL/GenBank/DDBJ databases">
        <title>Jiella pelagia sp. nov., isolated from phosphonate enriched culture of Northwest Pacific surface seawater.</title>
        <authorList>
            <person name="Shin D.Y."/>
            <person name="Hwang C.Y."/>
        </authorList>
    </citation>
    <scope>NUCLEOTIDE SEQUENCE</scope>
    <source>
        <strain evidence="10">HL-NP1</strain>
    </source>
</reference>
<evidence type="ECO:0000256" key="1">
    <source>
        <dbReference type="ARBA" id="ARBA00004651"/>
    </source>
</evidence>
<dbReference type="PANTHER" id="PTHR32507:SF8">
    <property type="entry name" value="CNH1P"/>
    <property type="match status" value="1"/>
</dbReference>
<dbReference type="InterPro" id="IPR006153">
    <property type="entry name" value="Cation/H_exchanger_TM"/>
</dbReference>
<evidence type="ECO:0000256" key="5">
    <source>
        <dbReference type="ARBA" id="ARBA00022989"/>
    </source>
</evidence>
<feature type="transmembrane region" description="Helical" evidence="8">
    <location>
        <begin position="345"/>
        <end position="367"/>
    </location>
</feature>
<dbReference type="EMBL" id="CP114029">
    <property type="protein sequence ID" value="WAP68699.1"/>
    <property type="molecule type" value="Genomic_DNA"/>
</dbReference>
<feature type="transmembrane region" description="Helical" evidence="8">
    <location>
        <begin position="314"/>
        <end position="333"/>
    </location>
</feature>
<feature type="transmembrane region" description="Helical" evidence="8">
    <location>
        <begin position="373"/>
        <end position="397"/>
    </location>
</feature>
<protein>
    <submittedName>
        <fullName evidence="10">Cation:proton antiporter</fullName>
    </submittedName>
</protein>
<evidence type="ECO:0000256" key="3">
    <source>
        <dbReference type="ARBA" id="ARBA00022449"/>
    </source>
</evidence>
<gene>
    <name evidence="10" type="ORF">OH818_26145</name>
</gene>
<feature type="transmembrane region" description="Helical" evidence="8">
    <location>
        <begin position="164"/>
        <end position="183"/>
    </location>
</feature>
<proteinExistence type="predicted"/>
<feature type="transmembrane region" description="Helical" evidence="8">
    <location>
        <begin position="6"/>
        <end position="24"/>
    </location>
</feature>
<dbReference type="Proteomes" id="UP001164020">
    <property type="component" value="Chromosome"/>
</dbReference>
<evidence type="ECO:0000259" key="9">
    <source>
        <dbReference type="Pfam" id="PF00999"/>
    </source>
</evidence>
<name>A0ABY7BXY0_9HYPH</name>
<evidence type="ECO:0000256" key="7">
    <source>
        <dbReference type="ARBA" id="ARBA00023136"/>
    </source>
</evidence>
<dbReference type="PANTHER" id="PTHR32507">
    <property type="entry name" value="NA(+)/H(+) ANTIPORTER 1"/>
    <property type="match status" value="1"/>
</dbReference>
<keyword evidence="5 8" id="KW-1133">Transmembrane helix</keyword>
<feature type="transmembrane region" description="Helical" evidence="8">
    <location>
        <begin position="195"/>
        <end position="216"/>
    </location>
</feature>
<evidence type="ECO:0000313" key="11">
    <source>
        <dbReference type="Proteomes" id="UP001164020"/>
    </source>
</evidence>
<feature type="transmembrane region" description="Helical" evidence="8">
    <location>
        <begin position="89"/>
        <end position="122"/>
    </location>
</feature>
<comment type="subcellular location">
    <subcellularLocation>
        <location evidence="1">Cell membrane</location>
        <topology evidence="1">Multi-pass membrane protein</topology>
    </subcellularLocation>
</comment>
<accession>A0ABY7BXY0</accession>
<evidence type="ECO:0000256" key="4">
    <source>
        <dbReference type="ARBA" id="ARBA00022692"/>
    </source>
</evidence>
<keyword evidence="2" id="KW-0813">Transport</keyword>
<dbReference type="RefSeq" id="WP_268881130.1">
    <property type="nucleotide sequence ID" value="NZ_CP114029.1"/>
</dbReference>
<feature type="transmembrane region" description="Helical" evidence="8">
    <location>
        <begin position="57"/>
        <end position="77"/>
    </location>
</feature>
<keyword evidence="6" id="KW-0406">Ion transport</keyword>